<comment type="caution">
    <text evidence="2">The sequence shown here is derived from an EMBL/GenBank/DDBJ whole genome shotgun (WGS) entry which is preliminary data.</text>
</comment>
<dbReference type="Proteomes" id="UP000070054">
    <property type="component" value="Unassembled WGS sequence"/>
</dbReference>
<evidence type="ECO:0000313" key="3">
    <source>
        <dbReference type="Proteomes" id="UP000070054"/>
    </source>
</evidence>
<evidence type="ECO:0008006" key="4">
    <source>
        <dbReference type="Google" id="ProtNLM"/>
    </source>
</evidence>
<dbReference type="AlphaFoldDB" id="A0A135SLY1"/>
<keyword evidence="3" id="KW-1185">Reference proteome</keyword>
<keyword evidence="1" id="KW-0732">Signal</keyword>
<evidence type="ECO:0000313" key="2">
    <source>
        <dbReference type="EMBL" id="KXH36920.1"/>
    </source>
</evidence>
<accession>A0A135SLY1</accession>
<protein>
    <recommendedName>
        <fullName evidence="4">Cyanovirin-N domain-containing protein</fullName>
    </recommendedName>
</protein>
<feature type="signal peptide" evidence="1">
    <location>
        <begin position="1"/>
        <end position="20"/>
    </location>
</feature>
<gene>
    <name evidence="2" type="ORF">CNYM01_08372</name>
</gene>
<sequence>MRFSVLPAMTLFLSLTLARGFSMADMHDYCACQYKTNSAVDYAATDLLAGDCRFGYTYGQNSGQFWIGRSSGSGPRFQGRFLKAISGQIDGKEFYNNCKRYAANDATCFNCETKFEYPDGSILCR</sequence>
<proteinExistence type="predicted"/>
<name>A0A135SLY1_9PEZI</name>
<feature type="chain" id="PRO_5007802584" description="Cyanovirin-N domain-containing protein" evidence="1">
    <location>
        <begin position="21"/>
        <end position="125"/>
    </location>
</feature>
<dbReference type="EMBL" id="JEMN01001453">
    <property type="protein sequence ID" value="KXH36920.1"/>
    <property type="molecule type" value="Genomic_DNA"/>
</dbReference>
<organism evidence="2 3">
    <name type="scientific">Colletotrichum nymphaeae SA-01</name>
    <dbReference type="NCBI Taxonomy" id="1460502"/>
    <lineage>
        <taxon>Eukaryota</taxon>
        <taxon>Fungi</taxon>
        <taxon>Dikarya</taxon>
        <taxon>Ascomycota</taxon>
        <taxon>Pezizomycotina</taxon>
        <taxon>Sordariomycetes</taxon>
        <taxon>Hypocreomycetidae</taxon>
        <taxon>Glomerellales</taxon>
        <taxon>Glomerellaceae</taxon>
        <taxon>Colletotrichum</taxon>
        <taxon>Colletotrichum acutatum species complex</taxon>
    </lineage>
</organism>
<evidence type="ECO:0000256" key="1">
    <source>
        <dbReference type="SAM" id="SignalP"/>
    </source>
</evidence>
<reference evidence="2 3" key="1">
    <citation type="submission" date="2014-02" db="EMBL/GenBank/DDBJ databases">
        <title>The genome sequence of Colletotrichum nymphaeae SA-01.</title>
        <authorList>
            <person name="Baroncelli R."/>
            <person name="Thon M.R."/>
        </authorList>
    </citation>
    <scope>NUCLEOTIDE SEQUENCE [LARGE SCALE GENOMIC DNA]</scope>
    <source>
        <strain evidence="2 3">SA-01</strain>
    </source>
</reference>